<comment type="caution">
    <text evidence="2">The sequence shown here is derived from an EMBL/GenBank/DDBJ whole genome shotgun (WGS) entry which is preliminary data.</text>
</comment>
<evidence type="ECO:0000256" key="1">
    <source>
        <dbReference type="SAM" id="MobiDB-lite"/>
    </source>
</evidence>
<evidence type="ECO:0000313" key="2">
    <source>
        <dbReference type="EMBL" id="KAF8486382.1"/>
    </source>
</evidence>
<reference evidence="2" key="1">
    <citation type="submission" date="2019-10" db="EMBL/GenBank/DDBJ databases">
        <authorList>
            <consortium name="DOE Joint Genome Institute"/>
            <person name="Kuo A."/>
            <person name="Miyauchi S."/>
            <person name="Kiss E."/>
            <person name="Drula E."/>
            <person name="Kohler A."/>
            <person name="Sanchez-Garcia M."/>
            <person name="Andreopoulos B."/>
            <person name="Barry K.W."/>
            <person name="Bonito G."/>
            <person name="Buee M."/>
            <person name="Carver A."/>
            <person name="Chen C."/>
            <person name="Cichocki N."/>
            <person name="Clum A."/>
            <person name="Culley D."/>
            <person name="Crous P.W."/>
            <person name="Fauchery L."/>
            <person name="Girlanda M."/>
            <person name="Hayes R."/>
            <person name="Keri Z."/>
            <person name="LaButti K."/>
            <person name="Lipzen A."/>
            <person name="Lombard V."/>
            <person name="Magnuson J."/>
            <person name="Maillard F."/>
            <person name="Morin E."/>
            <person name="Murat C."/>
            <person name="Nolan M."/>
            <person name="Ohm R."/>
            <person name="Pangilinan J."/>
            <person name="Pereira M."/>
            <person name="Perotto S."/>
            <person name="Peter M."/>
            <person name="Riley R."/>
            <person name="Sitrit Y."/>
            <person name="Stielow B."/>
            <person name="Szollosi G."/>
            <person name="Zifcakova L."/>
            <person name="Stursova M."/>
            <person name="Spatafora J.W."/>
            <person name="Tedersoo L."/>
            <person name="Vaario L.-M."/>
            <person name="Yamada A."/>
            <person name="Yan M."/>
            <person name="Wang P."/>
            <person name="Xu J."/>
            <person name="Bruns T."/>
            <person name="Baldrian P."/>
            <person name="Vilgalys R."/>
            <person name="Henrissat B."/>
            <person name="Grigoriev I.V."/>
            <person name="Hibbett D."/>
            <person name="Nagy L.G."/>
            <person name="Martin F.M."/>
        </authorList>
    </citation>
    <scope>NUCLEOTIDE SEQUENCE</scope>
    <source>
        <strain evidence="2">Prilba</strain>
    </source>
</reference>
<reference evidence="2" key="2">
    <citation type="journal article" date="2020" name="Nat. Commun.">
        <title>Large-scale genome sequencing of mycorrhizal fungi provides insights into the early evolution of symbiotic traits.</title>
        <authorList>
            <person name="Miyauchi S."/>
            <person name="Kiss E."/>
            <person name="Kuo A."/>
            <person name="Drula E."/>
            <person name="Kohler A."/>
            <person name="Sanchez-Garcia M."/>
            <person name="Morin E."/>
            <person name="Andreopoulos B."/>
            <person name="Barry K.W."/>
            <person name="Bonito G."/>
            <person name="Buee M."/>
            <person name="Carver A."/>
            <person name="Chen C."/>
            <person name="Cichocki N."/>
            <person name="Clum A."/>
            <person name="Culley D."/>
            <person name="Crous P.W."/>
            <person name="Fauchery L."/>
            <person name="Girlanda M."/>
            <person name="Hayes R.D."/>
            <person name="Keri Z."/>
            <person name="LaButti K."/>
            <person name="Lipzen A."/>
            <person name="Lombard V."/>
            <person name="Magnuson J."/>
            <person name="Maillard F."/>
            <person name="Murat C."/>
            <person name="Nolan M."/>
            <person name="Ohm R.A."/>
            <person name="Pangilinan J."/>
            <person name="Pereira M.F."/>
            <person name="Perotto S."/>
            <person name="Peter M."/>
            <person name="Pfister S."/>
            <person name="Riley R."/>
            <person name="Sitrit Y."/>
            <person name="Stielow J.B."/>
            <person name="Szollosi G."/>
            <person name="Zifcakova L."/>
            <person name="Stursova M."/>
            <person name="Spatafora J.W."/>
            <person name="Tedersoo L."/>
            <person name="Vaario L.M."/>
            <person name="Yamada A."/>
            <person name="Yan M."/>
            <person name="Wang P."/>
            <person name="Xu J."/>
            <person name="Bruns T."/>
            <person name="Baldrian P."/>
            <person name="Vilgalys R."/>
            <person name="Dunand C."/>
            <person name="Henrissat B."/>
            <person name="Grigoriev I.V."/>
            <person name="Hibbett D."/>
            <person name="Nagy L.G."/>
            <person name="Martin F.M."/>
        </authorList>
    </citation>
    <scope>NUCLEOTIDE SEQUENCE</scope>
    <source>
        <strain evidence="2">Prilba</strain>
    </source>
</reference>
<gene>
    <name evidence="2" type="ORF">DFH94DRAFT_182841</name>
</gene>
<dbReference type="AlphaFoldDB" id="A0A9P5N571"/>
<keyword evidence="3" id="KW-1185">Reference proteome</keyword>
<dbReference type="EMBL" id="WHVB01000002">
    <property type="protein sequence ID" value="KAF8486382.1"/>
    <property type="molecule type" value="Genomic_DNA"/>
</dbReference>
<protein>
    <submittedName>
        <fullName evidence="2">Uncharacterized protein</fullName>
    </submittedName>
</protein>
<dbReference type="Proteomes" id="UP000759537">
    <property type="component" value="Unassembled WGS sequence"/>
</dbReference>
<sequence length="270" mass="30091">MWQNRMVAYSWVRAPTDSSICPCSSLRTVVHPVHGNMVPTRPRLYIASHLSFSIVHHLTRKSNHHILLFTYFQSMSDEQQQTWKEYSFDVVTLPNTVPPVPHNQATMPRECAAPPAPEISQDGIFVPPPTALPAYYNPHRVGYVPYYGPIPPWDGTTHVHHQTPCAPQLTDIAPESCGTATGSRPPFPDISHSMAENTPTPLGRRSKRTRQDSNDADYNPAVPGTSTANIYRDLAVLFINDPRSKITTMHMESSAGYSRVKIELEVPNGA</sequence>
<organism evidence="2 3">
    <name type="scientific">Russula ochroleuca</name>
    <dbReference type="NCBI Taxonomy" id="152965"/>
    <lineage>
        <taxon>Eukaryota</taxon>
        <taxon>Fungi</taxon>
        <taxon>Dikarya</taxon>
        <taxon>Basidiomycota</taxon>
        <taxon>Agaricomycotina</taxon>
        <taxon>Agaricomycetes</taxon>
        <taxon>Russulales</taxon>
        <taxon>Russulaceae</taxon>
        <taxon>Russula</taxon>
    </lineage>
</organism>
<evidence type="ECO:0000313" key="3">
    <source>
        <dbReference type="Proteomes" id="UP000759537"/>
    </source>
</evidence>
<feature type="region of interest" description="Disordered" evidence="1">
    <location>
        <begin position="175"/>
        <end position="224"/>
    </location>
</feature>
<accession>A0A9P5N571</accession>
<name>A0A9P5N571_9AGAM</name>
<proteinExistence type="predicted"/>